<evidence type="ECO:0000313" key="3">
    <source>
        <dbReference type="Proteomes" id="UP000176923"/>
    </source>
</evidence>
<organism evidence="2 3">
    <name type="scientific">Candidatus Gottesmanbacteria bacterium RIFCSPHIGHO2_02_FULL_39_11</name>
    <dbReference type="NCBI Taxonomy" id="1798382"/>
    <lineage>
        <taxon>Bacteria</taxon>
        <taxon>Candidatus Gottesmaniibacteriota</taxon>
    </lineage>
</organism>
<accession>A0A1F5ZTR4</accession>
<evidence type="ECO:0000313" key="2">
    <source>
        <dbReference type="EMBL" id="OGG15763.1"/>
    </source>
</evidence>
<reference evidence="2 3" key="1">
    <citation type="journal article" date="2016" name="Nat. Commun.">
        <title>Thousands of microbial genomes shed light on interconnected biogeochemical processes in an aquifer system.</title>
        <authorList>
            <person name="Anantharaman K."/>
            <person name="Brown C.T."/>
            <person name="Hug L.A."/>
            <person name="Sharon I."/>
            <person name="Castelle C.J."/>
            <person name="Probst A.J."/>
            <person name="Thomas B.C."/>
            <person name="Singh A."/>
            <person name="Wilkins M.J."/>
            <person name="Karaoz U."/>
            <person name="Brodie E.L."/>
            <person name="Williams K.H."/>
            <person name="Hubbard S.S."/>
            <person name="Banfield J.F."/>
        </authorList>
    </citation>
    <scope>NUCLEOTIDE SEQUENCE [LARGE SCALE GENOMIC DNA]</scope>
</reference>
<gene>
    <name evidence="2" type="ORF">A3D77_07875</name>
</gene>
<dbReference type="Proteomes" id="UP000176923">
    <property type="component" value="Unassembled WGS sequence"/>
</dbReference>
<protein>
    <submittedName>
        <fullName evidence="2">Uncharacterized protein</fullName>
    </submittedName>
</protein>
<dbReference type="EMBL" id="MFJL01000017">
    <property type="protein sequence ID" value="OGG15763.1"/>
    <property type="molecule type" value="Genomic_DNA"/>
</dbReference>
<sequence>MIGPIDFNKLLSAIDKLVDLKLDEKLGLEPGQTLDDKLSHLPTKEEFYTKIDALMTDVKAMREEQAVIAGKKDKIEDHEQRIEKIEQHLNFST</sequence>
<keyword evidence="1" id="KW-0175">Coiled coil</keyword>
<proteinExistence type="predicted"/>
<comment type="caution">
    <text evidence="2">The sequence shown here is derived from an EMBL/GenBank/DDBJ whole genome shotgun (WGS) entry which is preliminary data.</text>
</comment>
<feature type="coiled-coil region" evidence="1">
    <location>
        <begin position="61"/>
        <end position="88"/>
    </location>
</feature>
<dbReference type="AlphaFoldDB" id="A0A1F5ZTR4"/>
<name>A0A1F5ZTR4_9BACT</name>
<evidence type="ECO:0000256" key="1">
    <source>
        <dbReference type="SAM" id="Coils"/>
    </source>
</evidence>